<feature type="signal peptide" evidence="2">
    <location>
        <begin position="1"/>
        <end position="17"/>
    </location>
</feature>
<feature type="chain" id="PRO_5042061112" description="Acid phosphatase/vanadium-dependent haloperoxidase-related protein" evidence="2">
    <location>
        <begin position="18"/>
        <end position="150"/>
    </location>
</feature>
<dbReference type="Pfam" id="PF02681">
    <property type="entry name" value="DUF212"/>
    <property type="match status" value="1"/>
</dbReference>
<keyword evidence="4" id="KW-1185">Reference proteome</keyword>
<keyword evidence="1" id="KW-0812">Transmembrane</keyword>
<keyword evidence="1" id="KW-0472">Membrane</keyword>
<evidence type="ECO:0008006" key="5">
    <source>
        <dbReference type="Google" id="ProtNLM"/>
    </source>
</evidence>
<name>A0AAE0BW07_9CHLO</name>
<sequence length="150" mass="15849">MGAISALLPALLACVIAQSLKIFTHWQEEKKCELKKAFSSGGMPSSHSATVMCLTGYIGLDQGLTSESFAISLIFSLIVMYDATGVRLQAGRQAQVLNTIITDLPLTHPVHDCKIVLRDSIGHTPLQVVAGAALGLLVAGFSHLIAVGLH</sequence>
<accession>A0AAE0BW07</accession>
<evidence type="ECO:0000313" key="3">
    <source>
        <dbReference type="EMBL" id="KAK3242825.1"/>
    </source>
</evidence>
<dbReference type="InterPro" id="IPR003832">
    <property type="entry name" value="DUF212"/>
</dbReference>
<organism evidence="3 4">
    <name type="scientific">Cymbomonas tetramitiformis</name>
    <dbReference type="NCBI Taxonomy" id="36881"/>
    <lineage>
        <taxon>Eukaryota</taxon>
        <taxon>Viridiplantae</taxon>
        <taxon>Chlorophyta</taxon>
        <taxon>Pyramimonadophyceae</taxon>
        <taxon>Pyramimonadales</taxon>
        <taxon>Pyramimonadaceae</taxon>
        <taxon>Cymbomonas</taxon>
    </lineage>
</organism>
<dbReference type="PANTHER" id="PTHR31446:SF29">
    <property type="entry name" value="ACID PHOSPHATASE_VANADIUM-DEPENDENT HALOPEROXIDASE-RELATED PROTEIN"/>
    <property type="match status" value="1"/>
</dbReference>
<comment type="caution">
    <text evidence="3">The sequence shown here is derived from an EMBL/GenBank/DDBJ whole genome shotgun (WGS) entry which is preliminary data.</text>
</comment>
<keyword evidence="2" id="KW-0732">Signal</keyword>
<proteinExistence type="predicted"/>
<dbReference type="AlphaFoldDB" id="A0AAE0BW07"/>
<dbReference type="PANTHER" id="PTHR31446">
    <property type="entry name" value="ACID PHOSPHATASE/VANADIUM-DEPENDENT HALOPEROXIDASE-RELATED PROTEIN"/>
    <property type="match status" value="1"/>
</dbReference>
<dbReference type="EMBL" id="LGRX02033114">
    <property type="protein sequence ID" value="KAK3242825.1"/>
    <property type="molecule type" value="Genomic_DNA"/>
</dbReference>
<protein>
    <recommendedName>
        <fullName evidence="5">Acid phosphatase/vanadium-dependent haloperoxidase-related protein</fullName>
    </recommendedName>
</protein>
<gene>
    <name evidence="3" type="ORF">CYMTET_47496</name>
</gene>
<feature type="transmembrane region" description="Helical" evidence="1">
    <location>
        <begin position="128"/>
        <end position="149"/>
    </location>
</feature>
<evidence type="ECO:0000256" key="2">
    <source>
        <dbReference type="SAM" id="SignalP"/>
    </source>
</evidence>
<dbReference type="Proteomes" id="UP001190700">
    <property type="component" value="Unassembled WGS sequence"/>
</dbReference>
<keyword evidence="1" id="KW-1133">Transmembrane helix</keyword>
<reference evidence="3 4" key="1">
    <citation type="journal article" date="2015" name="Genome Biol. Evol.">
        <title>Comparative Genomics of a Bacterivorous Green Alga Reveals Evolutionary Causalities and Consequences of Phago-Mixotrophic Mode of Nutrition.</title>
        <authorList>
            <person name="Burns J.A."/>
            <person name="Paasch A."/>
            <person name="Narechania A."/>
            <person name="Kim E."/>
        </authorList>
    </citation>
    <scope>NUCLEOTIDE SEQUENCE [LARGE SCALE GENOMIC DNA]</scope>
    <source>
        <strain evidence="3 4">PLY_AMNH</strain>
    </source>
</reference>
<evidence type="ECO:0000256" key="1">
    <source>
        <dbReference type="SAM" id="Phobius"/>
    </source>
</evidence>
<evidence type="ECO:0000313" key="4">
    <source>
        <dbReference type="Proteomes" id="UP001190700"/>
    </source>
</evidence>